<feature type="transmembrane region" description="Helical" evidence="16">
    <location>
        <begin position="68"/>
        <end position="88"/>
    </location>
</feature>
<dbReference type="OrthoDB" id="4769at2759"/>
<dbReference type="GeneID" id="59282406"/>
<feature type="transmembrane region" description="Helical" evidence="16">
    <location>
        <begin position="100"/>
        <end position="121"/>
    </location>
</feature>
<feature type="transmembrane region" description="Helical" evidence="16">
    <location>
        <begin position="515"/>
        <end position="535"/>
    </location>
</feature>
<dbReference type="Proteomes" id="UP000578531">
    <property type="component" value="Unassembled WGS sequence"/>
</dbReference>
<protein>
    <recommendedName>
        <fullName evidence="5">Dol-P-Glc:Glc(2)Man(9)GlcNAc(2)-PP-Dol alpha-1,2-glucosyltransferase</fullName>
        <ecNumber evidence="4">2.4.1.256</ecNumber>
    </recommendedName>
    <alternativeName>
        <fullName evidence="12">Asparagine-linked glycosylation protein 10</fullName>
    </alternativeName>
</protein>
<gene>
    <name evidence="18" type="ORF">HO173_000727</name>
</gene>
<evidence type="ECO:0000256" key="3">
    <source>
        <dbReference type="ARBA" id="ARBA00010600"/>
    </source>
</evidence>
<keyword evidence="8 16" id="KW-0812">Transmembrane</keyword>
<evidence type="ECO:0000256" key="6">
    <source>
        <dbReference type="ARBA" id="ARBA00022676"/>
    </source>
</evidence>
<evidence type="ECO:0000256" key="8">
    <source>
        <dbReference type="ARBA" id="ARBA00022692"/>
    </source>
</evidence>
<comment type="subcellular location">
    <subcellularLocation>
        <location evidence="1">Endoplasmic reticulum membrane</location>
        <topology evidence="1">Multi-pass membrane protein</topology>
    </subcellularLocation>
</comment>
<dbReference type="EMBL" id="JACCJC010000002">
    <property type="protein sequence ID" value="KAF6240935.1"/>
    <property type="molecule type" value="Genomic_DNA"/>
</dbReference>
<dbReference type="UniPathway" id="UPA00378"/>
<evidence type="ECO:0000256" key="16">
    <source>
        <dbReference type="SAM" id="Phobius"/>
    </source>
</evidence>
<dbReference type="InterPro" id="IPR016900">
    <property type="entry name" value="Alg10"/>
</dbReference>
<evidence type="ECO:0000256" key="13">
    <source>
        <dbReference type="ARBA" id="ARBA00044727"/>
    </source>
</evidence>
<feature type="region of interest" description="Disordered" evidence="15">
    <location>
        <begin position="437"/>
        <end position="511"/>
    </location>
</feature>
<dbReference type="RefSeq" id="XP_037170183.1">
    <property type="nucleotide sequence ID" value="XM_037302676.1"/>
</dbReference>
<dbReference type="GO" id="GO:0006488">
    <property type="term" value="P:dolichol-linked oligosaccharide biosynthetic process"/>
    <property type="evidence" value="ECO:0007669"/>
    <property type="project" value="InterPro"/>
</dbReference>
<evidence type="ECO:0000256" key="11">
    <source>
        <dbReference type="ARBA" id="ARBA00023136"/>
    </source>
</evidence>
<keyword evidence="6" id="KW-0328">Glycosyltransferase</keyword>
<organism evidence="18 19">
    <name type="scientific">Letharia columbiana</name>
    <dbReference type="NCBI Taxonomy" id="112416"/>
    <lineage>
        <taxon>Eukaryota</taxon>
        <taxon>Fungi</taxon>
        <taxon>Dikarya</taxon>
        <taxon>Ascomycota</taxon>
        <taxon>Pezizomycotina</taxon>
        <taxon>Lecanoromycetes</taxon>
        <taxon>OSLEUM clade</taxon>
        <taxon>Lecanoromycetidae</taxon>
        <taxon>Lecanorales</taxon>
        <taxon>Lecanorineae</taxon>
        <taxon>Parmeliaceae</taxon>
        <taxon>Letharia</taxon>
    </lineage>
</organism>
<evidence type="ECO:0000313" key="19">
    <source>
        <dbReference type="Proteomes" id="UP000578531"/>
    </source>
</evidence>
<sequence>MARSIGSLTSWSSAIALVSLTAALWSCLIDAIVPDPYLDEVFHVGQAHAYLRGQWEIWDPKLTTPPGLYLASWILWKPPLALGLRHVFTDILTDASALRFTNIIGSVLLAWLVRSLLLLNIEVRDGNCGRKHESNVRCKRCPNWSGWELIHTTINVYLFPPLFFFYGLYYTDVLSALSVLYAYRCYLAKQQTRVLFAGLLSLLFRQTNIFWVSFFLGGLELCRTIPKGRPEIEFPSQPTFYDVIEGSWQHASAYDPLISQACFEDYIKTGISYAIAGLTNFSTVMWSMSSYLVILCAFAEFVFWNGGVVLGDKENHVASLHLTQMIYIWPYFAFFSWPLLYPQYLLALAQPIFPVRITKGKISATTMAVMLVVIRYNTIVHPFTLADNRHYMFYVFRILLRHPSIKYLAVLIYIDCAWDTLSGLSWLPTARLVSQQEPSPRKRKFPQEEPFPPSPQLNPSPMKRSKSQESILPPSLRPSLSSRMTEMPKFAIPPPPPKKQKKQKKKKKQVSGHRASFTLIWLLATALSIITTPLVEPRYLIVPWLIWRLHMAIPRPGRPSVPATRPDTMEKRFFEALKAALYERHDHRLWLETMWFLAINLATGYIFLYWGFEWPQEPGKVQRFMW</sequence>
<accession>A0A8H6L9P0</accession>
<dbReference type="AlphaFoldDB" id="A0A8H6L9P0"/>
<comment type="caution">
    <text evidence="18">The sequence shown here is derived from an EMBL/GenBank/DDBJ whole genome shotgun (WGS) entry which is preliminary data.</text>
</comment>
<feature type="transmembrane region" description="Helical" evidence="16">
    <location>
        <begin position="288"/>
        <end position="310"/>
    </location>
</feature>
<comment type="similarity">
    <text evidence="3">Belongs to the ALG10 glucosyltransferase family.</text>
</comment>
<keyword evidence="17" id="KW-0732">Signal</keyword>
<dbReference type="GO" id="GO:0005789">
    <property type="term" value="C:endoplasmic reticulum membrane"/>
    <property type="evidence" value="ECO:0007669"/>
    <property type="project" value="UniProtKB-SubCell"/>
</dbReference>
<dbReference type="GO" id="GO:0106073">
    <property type="term" value="F:dolichyl pyrophosphate Glc2Man9GlcNAc2 alpha-1,2-glucosyltransferase activity"/>
    <property type="evidence" value="ECO:0007669"/>
    <property type="project" value="UniProtKB-EC"/>
</dbReference>
<feature type="transmembrane region" description="Helical" evidence="16">
    <location>
        <begin position="163"/>
        <end position="183"/>
    </location>
</feature>
<dbReference type="PANTHER" id="PTHR12989:SF10">
    <property type="entry name" value="DOL-P-GLC:GLC(2)MAN(9)GLCNAC(2)-PP-DOL ALPHA-1,2-GLUCOSYLTRANSFERASE-RELATED"/>
    <property type="match status" value="1"/>
</dbReference>
<evidence type="ECO:0000256" key="14">
    <source>
        <dbReference type="ARBA" id="ARBA00048064"/>
    </source>
</evidence>
<feature type="transmembrane region" description="Helical" evidence="16">
    <location>
        <begin position="594"/>
        <end position="612"/>
    </location>
</feature>
<evidence type="ECO:0000256" key="9">
    <source>
        <dbReference type="ARBA" id="ARBA00022824"/>
    </source>
</evidence>
<evidence type="ECO:0000256" key="17">
    <source>
        <dbReference type="SAM" id="SignalP"/>
    </source>
</evidence>
<keyword evidence="9" id="KW-0256">Endoplasmic reticulum</keyword>
<evidence type="ECO:0000256" key="1">
    <source>
        <dbReference type="ARBA" id="ARBA00004477"/>
    </source>
</evidence>
<keyword evidence="19" id="KW-1185">Reference proteome</keyword>
<comment type="function">
    <text evidence="13">Dol-P-Glc:Glc(2)Man(9)GlcNAc(2)-PP-Dol alpha-1,2-glucosyltransferase that operates in the biosynthetic pathway of dolichol-linked oligosaccharides, the glycan precursors employed in protein asparagine (N)-glycosylation. The assembly of dolichol-linked oligosaccharides begins on the cytosolic side of the endoplasmic reticulum membrane and finishes in its lumen. The sequential addition of sugars to dolichol pyrophosphate produces dolichol-linked oligosaccharides containing fourteen sugars, including two GlcNAcs, nine mannoses and three glucoses. Once assembled, the oligosaccharide is transferred from the lipid to nascent proteins by oligosaccharyltransferases. In the lumen of the endoplasmic reticulum, adds the third and last glucose residue from dolichyl phosphate glucose (Dol-P-Glc) onto the lipid-linked oligosaccharide intermediate Glc(2)Man(9)GlcNAc(2)-PP-Dol to produce Glc(3)Man(9)GlcNAc(2)-PP-Dol.</text>
</comment>
<reference evidence="18 19" key="1">
    <citation type="journal article" date="2020" name="Genomics">
        <title>Complete, high-quality genomes from long-read metagenomic sequencing of two wolf lichen thalli reveals enigmatic genome architecture.</title>
        <authorList>
            <person name="McKenzie S.K."/>
            <person name="Walston R.F."/>
            <person name="Allen J.L."/>
        </authorList>
    </citation>
    <scope>NUCLEOTIDE SEQUENCE [LARGE SCALE GENOMIC DNA]</scope>
    <source>
        <strain evidence="18">WasteWater2</strain>
    </source>
</reference>
<feature type="chain" id="PRO_5034416614" description="Dol-P-Glc:Glc(2)Man(9)GlcNAc(2)-PP-Dol alpha-1,2-glucosyltransferase" evidence="17">
    <location>
        <begin position="32"/>
        <end position="626"/>
    </location>
</feature>
<evidence type="ECO:0000256" key="15">
    <source>
        <dbReference type="SAM" id="MobiDB-lite"/>
    </source>
</evidence>
<comment type="catalytic activity">
    <reaction evidence="14">
        <text>an alpha-D-Glc-(1-&gt;3)-alpha-D-Glc-(1-&gt;3)-alpha-D-Man-(1-&gt;2)-alpha-D-Man-(1-&gt;2)-alpha-D-Man-(1-&gt;3)-[alpha-D-Man-(1-&gt;2)-alpha-D-Man-(1-&gt;3)-[alpha-D-Man-(1-&gt;2)-alpha-D-Man-(1-&gt;6)]-alpha-D-Man-(1-&gt;6)]-beta-D-Man-(1-&gt;4)-beta-D-GlcNAc-(1-&gt;4)-alpha-D-GlcNAc-diphospho-di-trans,poly-cis-dolichol + a di-trans,poly-cis-dolichyl beta-D-glucosyl phosphate = a alpha-D-Glc-(1-&gt;2)-alpha-D-Glc-(1-&gt;3)-alpha-D-Glc-(1-&gt;3)-alpha-D-Man-(1-&gt;2)-alpha-D-Man-(1-&gt;2)-alpha-D-Man-(1-&gt;3)-[alpha-D-Man-(1-&gt;2)-alpha-D-Man-(1-&gt;3)-[alpha-D-Man-(1-&gt;2)-alpha-D-Man-(1-&gt;6)]-alpha-D-Man-(1-&gt;6)]-beta-D-Man-(1-&gt;4)-beta-D-GlcNAc-(1-&gt;4)-alpha-D-GlcNAc-diphospho-di-trans,poly-cis-dolichol + a di-trans,poly-cis-dolichyl phosphate + H(+)</text>
        <dbReference type="Rhea" id="RHEA:29543"/>
        <dbReference type="Rhea" id="RHEA-COMP:19498"/>
        <dbReference type="Rhea" id="RHEA-COMP:19502"/>
        <dbReference type="Rhea" id="RHEA-COMP:19512"/>
        <dbReference type="Rhea" id="RHEA-COMP:19522"/>
        <dbReference type="ChEBI" id="CHEBI:15378"/>
        <dbReference type="ChEBI" id="CHEBI:57525"/>
        <dbReference type="ChEBI" id="CHEBI:57683"/>
        <dbReference type="ChEBI" id="CHEBI:132522"/>
        <dbReference type="ChEBI" id="CHEBI:132523"/>
        <dbReference type="EC" id="2.4.1.256"/>
    </reaction>
    <physiologicalReaction direction="left-to-right" evidence="14">
        <dbReference type="Rhea" id="RHEA:29544"/>
    </physiologicalReaction>
</comment>
<dbReference type="PANTHER" id="PTHR12989">
    <property type="entry name" value="ALPHA-1,2-GLUCOSYLTRANSFERASE ALG10"/>
    <property type="match status" value="1"/>
</dbReference>
<dbReference type="EC" id="2.4.1.256" evidence="4"/>
<evidence type="ECO:0000256" key="4">
    <source>
        <dbReference type="ARBA" id="ARBA00011967"/>
    </source>
</evidence>
<evidence type="ECO:0000256" key="10">
    <source>
        <dbReference type="ARBA" id="ARBA00022989"/>
    </source>
</evidence>
<keyword evidence="11 16" id="KW-0472">Membrane</keyword>
<feature type="compositionally biased region" description="Basic residues" evidence="15">
    <location>
        <begin position="498"/>
        <end position="511"/>
    </location>
</feature>
<evidence type="ECO:0000256" key="7">
    <source>
        <dbReference type="ARBA" id="ARBA00022679"/>
    </source>
</evidence>
<evidence type="ECO:0000256" key="2">
    <source>
        <dbReference type="ARBA" id="ARBA00004922"/>
    </source>
</evidence>
<feature type="compositionally biased region" description="Low complexity" evidence="15">
    <location>
        <begin position="472"/>
        <end position="483"/>
    </location>
</feature>
<proteinExistence type="inferred from homology"/>
<feature type="compositionally biased region" description="Pro residues" evidence="15">
    <location>
        <begin position="449"/>
        <end position="458"/>
    </location>
</feature>
<evidence type="ECO:0000256" key="5">
    <source>
        <dbReference type="ARBA" id="ARBA00018512"/>
    </source>
</evidence>
<evidence type="ECO:0000313" key="18">
    <source>
        <dbReference type="EMBL" id="KAF6240935.1"/>
    </source>
</evidence>
<feature type="signal peptide" evidence="17">
    <location>
        <begin position="1"/>
        <end position="31"/>
    </location>
</feature>
<dbReference type="Pfam" id="PF04922">
    <property type="entry name" value="DIE2_ALG10"/>
    <property type="match status" value="1"/>
</dbReference>
<keyword evidence="10 16" id="KW-1133">Transmembrane helix</keyword>
<name>A0A8H6L9P0_9LECA</name>
<keyword evidence="7" id="KW-0808">Transferase</keyword>
<feature type="transmembrane region" description="Helical" evidence="16">
    <location>
        <begin position="322"/>
        <end position="340"/>
    </location>
</feature>
<comment type="pathway">
    <text evidence="2">Protein modification; protein glycosylation.</text>
</comment>
<evidence type="ECO:0000256" key="12">
    <source>
        <dbReference type="ARBA" id="ARBA00032069"/>
    </source>
</evidence>